<dbReference type="GO" id="GO:0006310">
    <property type="term" value="P:DNA recombination"/>
    <property type="evidence" value="ECO:0007669"/>
    <property type="project" value="UniProtKB-KW"/>
</dbReference>
<feature type="domain" description="Tyr recombinase" evidence="3">
    <location>
        <begin position="148"/>
        <end position="347"/>
    </location>
</feature>
<dbReference type="SUPFAM" id="SSF47823">
    <property type="entry name" value="lambda integrase-like, N-terminal domain"/>
    <property type="match status" value="1"/>
</dbReference>
<evidence type="ECO:0000259" key="3">
    <source>
        <dbReference type="PROSITE" id="PS51898"/>
    </source>
</evidence>
<proteinExistence type="predicted"/>
<keyword evidence="5" id="KW-1185">Reference proteome</keyword>
<name>B8CP17_SHEPW</name>
<dbReference type="PANTHER" id="PTHR34605">
    <property type="entry name" value="PHAGE_INTEGRASE DOMAIN-CONTAINING PROTEIN"/>
    <property type="match status" value="1"/>
</dbReference>
<dbReference type="Gene3D" id="1.10.443.10">
    <property type="entry name" value="Intergrase catalytic core"/>
    <property type="match status" value="1"/>
</dbReference>
<dbReference type="STRING" id="225849.swp_2521"/>
<evidence type="ECO:0000256" key="2">
    <source>
        <dbReference type="ARBA" id="ARBA00023172"/>
    </source>
</evidence>
<dbReference type="Gene3D" id="1.10.150.130">
    <property type="match status" value="1"/>
</dbReference>
<dbReference type="SUPFAM" id="SSF56349">
    <property type="entry name" value="DNA breaking-rejoining enzymes"/>
    <property type="match status" value="1"/>
</dbReference>
<evidence type="ECO:0000313" key="5">
    <source>
        <dbReference type="Proteomes" id="UP000000753"/>
    </source>
</evidence>
<dbReference type="HOGENOM" id="CLU_047407_5_0_6"/>
<dbReference type="InterPro" id="IPR052925">
    <property type="entry name" value="Phage_Integrase-like_Recomb"/>
</dbReference>
<organism evidence="4 5">
    <name type="scientific">Shewanella piezotolerans (strain WP3 / JCM 13877)</name>
    <dbReference type="NCBI Taxonomy" id="225849"/>
    <lineage>
        <taxon>Bacteria</taxon>
        <taxon>Pseudomonadati</taxon>
        <taxon>Pseudomonadota</taxon>
        <taxon>Gammaproteobacteria</taxon>
        <taxon>Alteromonadales</taxon>
        <taxon>Shewanellaceae</taxon>
        <taxon>Shewanella</taxon>
    </lineage>
</organism>
<keyword evidence="2" id="KW-0233">DNA recombination</keyword>
<evidence type="ECO:0000313" key="4">
    <source>
        <dbReference type="EMBL" id="ACJ29261.1"/>
    </source>
</evidence>
<dbReference type="PANTHER" id="PTHR34605:SF4">
    <property type="entry name" value="DNA ADENINE METHYLTRANSFERASE"/>
    <property type="match status" value="1"/>
</dbReference>
<dbReference type="InterPro" id="IPR002104">
    <property type="entry name" value="Integrase_catalytic"/>
</dbReference>
<dbReference type="EMBL" id="CP000472">
    <property type="protein sequence ID" value="ACJ29261.1"/>
    <property type="molecule type" value="Genomic_DNA"/>
</dbReference>
<dbReference type="AlphaFoldDB" id="B8CP17"/>
<dbReference type="InterPro" id="IPR011010">
    <property type="entry name" value="DNA_brk_join_enz"/>
</dbReference>
<dbReference type="InterPro" id="IPR013762">
    <property type="entry name" value="Integrase-like_cat_sf"/>
</dbReference>
<dbReference type="Pfam" id="PF00589">
    <property type="entry name" value="Phage_integrase"/>
    <property type="match status" value="1"/>
</dbReference>
<evidence type="ECO:0000256" key="1">
    <source>
        <dbReference type="ARBA" id="ARBA00023125"/>
    </source>
</evidence>
<dbReference type="GO" id="GO:0003677">
    <property type="term" value="F:DNA binding"/>
    <property type="evidence" value="ECO:0007669"/>
    <property type="project" value="UniProtKB-KW"/>
</dbReference>
<dbReference type="InterPro" id="IPR010998">
    <property type="entry name" value="Integrase_recombinase_N"/>
</dbReference>
<dbReference type="OrthoDB" id="5914130at2"/>
<dbReference type="PROSITE" id="PS51898">
    <property type="entry name" value="TYR_RECOMBINASE"/>
    <property type="match status" value="1"/>
</dbReference>
<accession>B8CP17</accession>
<sequence>MSRKHISPISNKVSSTSSNNDFYQEAELPISMLNDFESAAKETRYEISNNTRRVYRSSFGIFKAYCDAHGRSSIPADPRTVISFIGHQKDFYQAKSGHQLSTQTINSRLAAIRFYHIQSGTPSPTEHPLVTRVMRGLMRNHTRIVSDYDQQPIMYEELEILIQAIENQSQPLTQKRDKAIILLGFQGGFRRSELANIKVNHLSFLRDKLKVRLPYSKSNQQGQREWKVLPKGETFSAYEPIKDWLNAAKIKEGHLFRSLTRDGRYIRDYQVLDANSGKGFLRGDDIYQLIKRYCNKADLDPKFYGAHSLRSGCVTQLHENNKDHLYIMGRTGHTDPRSLNHYLKPND</sequence>
<dbReference type="eggNOG" id="COG0582">
    <property type="taxonomic scope" value="Bacteria"/>
</dbReference>
<dbReference type="Proteomes" id="UP000000753">
    <property type="component" value="Chromosome"/>
</dbReference>
<dbReference type="GO" id="GO:0015074">
    <property type="term" value="P:DNA integration"/>
    <property type="evidence" value="ECO:0007669"/>
    <property type="project" value="InterPro"/>
</dbReference>
<gene>
    <name evidence="4" type="ordered locus">swp_2521</name>
</gene>
<keyword evidence="1" id="KW-0238">DNA-binding</keyword>
<dbReference type="KEGG" id="swp:swp_2521"/>
<reference evidence="4 5" key="1">
    <citation type="journal article" date="2008" name="PLoS ONE">
        <title>Environmental adaptation: genomic analysis of the piezotolerant and psychrotolerant deep-sea iron reducing bacterium Shewanella piezotolerans WP3.</title>
        <authorList>
            <person name="Wang F."/>
            <person name="Wang J."/>
            <person name="Jian H."/>
            <person name="Zhang B."/>
            <person name="Li S."/>
            <person name="Wang F."/>
            <person name="Zeng X."/>
            <person name="Gao L."/>
            <person name="Bartlett D.H."/>
            <person name="Yu J."/>
            <person name="Hu S."/>
            <person name="Xiao X."/>
        </authorList>
    </citation>
    <scope>NUCLEOTIDE SEQUENCE [LARGE SCALE GENOMIC DNA]</scope>
    <source>
        <strain evidence="5">WP3 / JCM 13877</strain>
    </source>
</reference>
<protein>
    <submittedName>
        <fullName evidence="4">Site-specific recombinase, phage integrase family</fullName>
    </submittedName>
</protein>
<dbReference type="RefSeq" id="WP_020912617.1">
    <property type="nucleotide sequence ID" value="NC_011566.1"/>
</dbReference>